<organism evidence="2 3">
    <name type="scientific">Mycena alexandri</name>
    <dbReference type="NCBI Taxonomy" id="1745969"/>
    <lineage>
        <taxon>Eukaryota</taxon>
        <taxon>Fungi</taxon>
        <taxon>Dikarya</taxon>
        <taxon>Basidiomycota</taxon>
        <taxon>Agaricomycotina</taxon>
        <taxon>Agaricomycetes</taxon>
        <taxon>Agaricomycetidae</taxon>
        <taxon>Agaricales</taxon>
        <taxon>Marasmiineae</taxon>
        <taxon>Mycenaceae</taxon>
        <taxon>Mycena</taxon>
    </lineage>
</organism>
<sequence length="153" mass="17755">MFEKFGITPTYKTGHPSENAFINLKRRDNQSHRQLAGEDAKIESWNLKMQKAVDALVKVQRLLQNKERQLYSEVDADRRARLSSEIEKKKNAQEKAHKAMEKRVQPSGMLELRQGRGERELIKLCKIHLRKSQGLRAVWVTEAAYVSRGRRGT</sequence>
<reference evidence="2" key="1">
    <citation type="submission" date="2023-03" db="EMBL/GenBank/DDBJ databases">
        <title>Massive genome expansion in bonnet fungi (Mycena s.s.) driven by repeated elements and novel gene families across ecological guilds.</title>
        <authorList>
            <consortium name="Lawrence Berkeley National Laboratory"/>
            <person name="Harder C.B."/>
            <person name="Miyauchi S."/>
            <person name="Viragh M."/>
            <person name="Kuo A."/>
            <person name="Thoen E."/>
            <person name="Andreopoulos B."/>
            <person name="Lu D."/>
            <person name="Skrede I."/>
            <person name="Drula E."/>
            <person name="Henrissat B."/>
            <person name="Morin E."/>
            <person name="Kohler A."/>
            <person name="Barry K."/>
            <person name="LaButti K."/>
            <person name="Morin E."/>
            <person name="Salamov A."/>
            <person name="Lipzen A."/>
            <person name="Mereny Z."/>
            <person name="Hegedus B."/>
            <person name="Baldrian P."/>
            <person name="Stursova M."/>
            <person name="Weitz H."/>
            <person name="Taylor A."/>
            <person name="Grigoriev I.V."/>
            <person name="Nagy L.G."/>
            <person name="Martin F."/>
            <person name="Kauserud H."/>
        </authorList>
    </citation>
    <scope>NUCLEOTIDE SEQUENCE</scope>
    <source>
        <strain evidence="2">CBHHK200</strain>
    </source>
</reference>
<accession>A0AAD6S7G8</accession>
<evidence type="ECO:0000313" key="3">
    <source>
        <dbReference type="Proteomes" id="UP001218188"/>
    </source>
</evidence>
<feature type="region of interest" description="Disordered" evidence="1">
    <location>
        <begin position="86"/>
        <end position="107"/>
    </location>
</feature>
<dbReference type="AlphaFoldDB" id="A0AAD6S7G8"/>
<evidence type="ECO:0000313" key="2">
    <source>
        <dbReference type="EMBL" id="KAJ7022639.1"/>
    </source>
</evidence>
<keyword evidence="3" id="KW-1185">Reference proteome</keyword>
<dbReference type="EMBL" id="JARJCM010000206">
    <property type="protein sequence ID" value="KAJ7022639.1"/>
    <property type="molecule type" value="Genomic_DNA"/>
</dbReference>
<protein>
    <submittedName>
        <fullName evidence="2">Uncharacterized protein</fullName>
    </submittedName>
</protein>
<dbReference type="Proteomes" id="UP001218188">
    <property type="component" value="Unassembled WGS sequence"/>
</dbReference>
<evidence type="ECO:0000256" key="1">
    <source>
        <dbReference type="SAM" id="MobiDB-lite"/>
    </source>
</evidence>
<feature type="compositionally biased region" description="Basic and acidic residues" evidence="1">
    <location>
        <begin position="86"/>
        <end position="104"/>
    </location>
</feature>
<gene>
    <name evidence="2" type="ORF">C8F04DRAFT_1194359</name>
</gene>
<comment type="caution">
    <text evidence="2">The sequence shown here is derived from an EMBL/GenBank/DDBJ whole genome shotgun (WGS) entry which is preliminary data.</text>
</comment>
<proteinExistence type="predicted"/>
<name>A0AAD6S7G8_9AGAR</name>